<comment type="caution">
    <text evidence="8">The sequence shown here is derived from an EMBL/GenBank/DDBJ whole genome shotgun (WGS) entry which is preliminary data.</text>
</comment>
<dbReference type="InterPro" id="IPR010652">
    <property type="entry name" value="DUF1232"/>
</dbReference>
<keyword evidence="9" id="KW-1185">Reference proteome</keyword>
<dbReference type="Pfam" id="PF06803">
    <property type="entry name" value="DUF1232"/>
    <property type="match status" value="1"/>
</dbReference>
<evidence type="ECO:0000256" key="1">
    <source>
        <dbReference type="ARBA" id="ARBA00004127"/>
    </source>
</evidence>
<evidence type="ECO:0000313" key="8">
    <source>
        <dbReference type="EMBL" id="GEQ87139.1"/>
    </source>
</evidence>
<keyword evidence="4 6" id="KW-0472">Membrane</keyword>
<keyword evidence="2 6" id="KW-0812">Transmembrane</keyword>
<comment type="subcellular location">
    <subcellularLocation>
        <location evidence="1">Endomembrane system</location>
        <topology evidence="1">Multi-pass membrane protein</topology>
    </subcellularLocation>
</comment>
<reference evidence="8 9" key="1">
    <citation type="submission" date="2019-08" db="EMBL/GenBank/DDBJ databases">
        <title>Ulvibacter marinistellae sp. nov., isolated from a starfish, Patiria pectinifera.</title>
        <authorList>
            <person name="Kawano K."/>
            <person name="Ushijima N."/>
            <person name="Kihara M."/>
            <person name="Itoh H."/>
        </authorList>
    </citation>
    <scope>NUCLEOTIDE SEQUENCE [LARGE SCALE GENOMIC DNA]</scope>
    <source>
        <strain evidence="8 9">KK4</strain>
    </source>
</reference>
<evidence type="ECO:0000313" key="9">
    <source>
        <dbReference type="Proteomes" id="UP000326994"/>
    </source>
</evidence>
<feature type="transmembrane region" description="Helical" evidence="6">
    <location>
        <begin position="86"/>
        <end position="106"/>
    </location>
</feature>
<feature type="domain" description="DUF1232" evidence="7">
    <location>
        <begin position="95"/>
        <end position="129"/>
    </location>
</feature>
<protein>
    <recommendedName>
        <fullName evidence="7">DUF1232 domain-containing protein</fullName>
    </recommendedName>
</protein>
<gene>
    <name evidence="8" type="ORF">ULMS_26470</name>
</gene>
<evidence type="ECO:0000259" key="7">
    <source>
        <dbReference type="Pfam" id="PF06803"/>
    </source>
</evidence>
<dbReference type="EMBL" id="BKCF01000005">
    <property type="protein sequence ID" value="GEQ87139.1"/>
    <property type="molecule type" value="Genomic_DNA"/>
</dbReference>
<evidence type="ECO:0000256" key="2">
    <source>
        <dbReference type="ARBA" id="ARBA00022692"/>
    </source>
</evidence>
<dbReference type="OrthoDB" id="9800034at2"/>
<feature type="region of interest" description="Disordered" evidence="5">
    <location>
        <begin position="1"/>
        <end position="23"/>
    </location>
</feature>
<proteinExistence type="predicted"/>
<evidence type="ECO:0000256" key="6">
    <source>
        <dbReference type="SAM" id="Phobius"/>
    </source>
</evidence>
<accession>A0A5J4G2Q6</accession>
<dbReference type="Proteomes" id="UP000326994">
    <property type="component" value="Unassembled WGS sequence"/>
</dbReference>
<dbReference type="AlphaFoldDB" id="A0A5J4G2Q6"/>
<evidence type="ECO:0000256" key="3">
    <source>
        <dbReference type="ARBA" id="ARBA00022989"/>
    </source>
</evidence>
<sequence length="152" mass="17438">MFFNKKNKNTSQEKANPTSENKSFFEDKVNDTFEDEVVKIDDDDIEVLLDNEEAVEKKLSGVNSLTKYLEIGKIMFGMVKDIKRGAYTNVPWFTIATIVMSLLYVLNPMDLVPDFIPGIGYLDDLAIFSIGIGWIESDIHKYLDWKIEQTNL</sequence>
<keyword evidence="3 6" id="KW-1133">Transmembrane helix</keyword>
<evidence type="ECO:0000256" key="4">
    <source>
        <dbReference type="ARBA" id="ARBA00023136"/>
    </source>
</evidence>
<feature type="compositionally biased region" description="Polar residues" evidence="5">
    <location>
        <begin position="9"/>
        <end position="22"/>
    </location>
</feature>
<organism evidence="8 9">
    <name type="scientific">Patiriisocius marinistellae</name>
    <dbReference type="NCBI Taxonomy" id="2494560"/>
    <lineage>
        <taxon>Bacteria</taxon>
        <taxon>Pseudomonadati</taxon>
        <taxon>Bacteroidota</taxon>
        <taxon>Flavobacteriia</taxon>
        <taxon>Flavobacteriales</taxon>
        <taxon>Flavobacteriaceae</taxon>
        <taxon>Patiriisocius</taxon>
    </lineage>
</organism>
<dbReference type="GO" id="GO:0012505">
    <property type="term" value="C:endomembrane system"/>
    <property type="evidence" value="ECO:0007669"/>
    <property type="project" value="UniProtKB-SubCell"/>
</dbReference>
<dbReference type="RefSeq" id="WP_151895051.1">
    <property type="nucleotide sequence ID" value="NZ_BKCF01000005.1"/>
</dbReference>
<evidence type="ECO:0000256" key="5">
    <source>
        <dbReference type="SAM" id="MobiDB-lite"/>
    </source>
</evidence>
<name>A0A5J4G2Q6_9FLAO</name>